<dbReference type="Proteomes" id="UP001372834">
    <property type="component" value="Unassembled WGS sequence"/>
</dbReference>
<dbReference type="EMBL" id="JAWJWE010000042">
    <property type="protein sequence ID" value="KAK6618398.1"/>
    <property type="molecule type" value="Genomic_DNA"/>
</dbReference>
<name>A0AAN8NW23_POLSC</name>
<organism evidence="1 2">
    <name type="scientific">Polyplax serrata</name>
    <name type="common">Common mouse louse</name>
    <dbReference type="NCBI Taxonomy" id="468196"/>
    <lineage>
        <taxon>Eukaryota</taxon>
        <taxon>Metazoa</taxon>
        <taxon>Ecdysozoa</taxon>
        <taxon>Arthropoda</taxon>
        <taxon>Hexapoda</taxon>
        <taxon>Insecta</taxon>
        <taxon>Pterygota</taxon>
        <taxon>Neoptera</taxon>
        <taxon>Paraneoptera</taxon>
        <taxon>Psocodea</taxon>
        <taxon>Troctomorpha</taxon>
        <taxon>Phthiraptera</taxon>
        <taxon>Anoplura</taxon>
        <taxon>Polyplacidae</taxon>
        <taxon>Polyplax</taxon>
    </lineage>
</organism>
<dbReference type="AlphaFoldDB" id="A0AAN8NW23"/>
<reference evidence="1 2" key="1">
    <citation type="submission" date="2023-10" db="EMBL/GenBank/DDBJ databases">
        <title>Genomes of two closely related lineages of the louse Polyplax serrata with different host specificities.</title>
        <authorList>
            <person name="Martinu J."/>
            <person name="Tarabai H."/>
            <person name="Stefka J."/>
            <person name="Hypsa V."/>
        </authorList>
    </citation>
    <scope>NUCLEOTIDE SEQUENCE [LARGE SCALE GENOMIC DNA]</scope>
    <source>
        <strain evidence="1">HR10_N</strain>
    </source>
</reference>
<proteinExistence type="predicted"/>
<protein>
    <submittedName>
        <fullName evidence="1">Uncharacterized protein</fullName>
    </submittedName>
</protein>
<evidence type="ECO:0000313" key="1">
    <source>
        <dbReference type="EMBL" id="KAK6618398.1"/>
    </source>
</evidence>
<gene>
    <name evidence="1" type="ORF">RUM43_013591</name>
</gene>
<sequence length="158" mass="18192">MGLQCESNSWWEQQFVTPPGSSCVYVFLIEVEQPRSENPLVINTPNSDKHQKRRWSPSAKLLPMCALQTAFPSTDFYSELIYQELKCGGRWASGVKAVDVRPAREKHGWRRHSYEDSTTKIINITNEANLHINKEQCDRGKARVLRGSKEKSKQQELK</sequence>
<comment type="caution">
    <text evidence="1">The sequence shown here is derived from an EMBL/GenBank/DDBJ whole genome shotgun (WGS) entry which is preliminary data.</text>
</comment>
<evidence type="ECO:0000313" key="2">
    <source>
        <dbReference type="Proteomes" id="UP001372834"/>
    </source>
</evidence>
<accession>A0AAN8NW23</accession>